<dbReference type="InterPro" id="IPR050781">
    <property type="entry name" value="CWC22_splicing_factor"/>
</dbReference>
<accession>A0A8B7C1A3</accession>
<reference evidence="2" key="2">
    <citation type="submission" date="2025-08" db="UniProtKB">
        <authorList>
            <consortium name="RefSeq"/>
        </authorList>
    </citation>
    <scope>IDENTIFICATION</scope>
    <source>
        <tissue evidence="2">Young leaves</tissue>
    </source>
</reference>
<evidence type="ECO:0000313" key="2">
    <source>
        <dbReference type="RefSeq" id="XP_008789638.2"/>
    </source>
</evidence>
<dbReference type="RefSeq" id="XP_008789638.2">
    <property type="nucleotide sequence ID" value="XM_008791416.4"/>
</dbReference>
<dbReference type="PANTHER" id="PTHR18034">
    <property type="entry name" value="CELL CYCLE CONTROL PROTEIN CWF22-RELATED"/>
    <property type="match status" value="1"/>
</dbReference>
<evidence type="ECO:0000313" key="1">
    <source>
        <dbReference type="Proteomes" id="UP000228380"/>
    </source>
</evidence>
<dbReference type="KEGG" id="pda:103707062"/>
<dbReference type="GO" id="GO:0042274">
    <property type="term" value="P:ribosomal small subunit biogenesis"/>
    <property type="evidence" value="ECO:0007669"/>
    <property type="project" value="TreeGrafter"/>
</dbReference>
<reference evidence="1" key="1">
    <citation type="journal article" date="2019" name="Nat. Commun.">
        <title>Genome-wide association mapping of date palm fruit traits.</title>
        <authorList>
            <person name="Hazzouri K.M."/>
            <person name="Gros-Balthazard M."/>
            <person name="Flowers J.M."/>
            <person name="Copetti D."/>
            <person name="Lemansour A."/>
            <person name="Lebrun M."/>
            <person name="Masmoudi K."/>
            <person name="Ferrand S."/>
            <person name="Dhar M.I."/>
            <person name="Fresquez Z.A."/>
            <person name="Rosas U."/>
            <person name="Zhang J."/>
            <person name="Talag J."/>
            <person name="Lee S."/>
            <person name="Kudrna D."/>
            <person name="Powell R.F."/>
            <person name="Leitch I.J."/>
            <person name="Krueger R.R."/>
            <person name="Wing R.A."/>
            <person name="Amiri K.M.A."/>
            <person name="Purugganan M.D."/>
        </authorList>
    </citation>
    <scope>NUCLEOTIDE SEQUENCE [LARGE SCALE GENOMIC DNA]</scope>
    <source>
        <strain evidence="1">cv. Khalas</strain>
    </source>
</reference>
<dbReference type="OrthoDB" id="10260961at2759"/>
<gene>
    <name evidence="2" type="primary">LOC103707062</name>
</gene>
<protein>
    <submittedName>
        <fullName evidence="2">Uncharacterized protein LOC103707062</fullName>
    </submittedName>
</protein>
<dbReference type="AlphaFoldDB" id="A0A8B7C1A3"/>
<dbReference type="GO" id="GO:0003723">
    <property type="term" value="F:RNA binding"/>
    <property type="evidence" value="ECO:0007669"/>
    <property type="project" value="TreeGrafter"/>
</dbReference>
<name>A0A8B7C1A3_PHODC</name>
<dbReference type="GeneID" id="103707062"/>
<sequence>MRTPATLSSAFFTMLNLPAMDFSELGATYCSMKMELNCSMNLARFVAEMLSSFSLSLAILKTVDLANPAQLTPRRILHFRMLLEAVFGNTDALLWNIFTRIAALPELEMLRNFSLCCELWLRGSWRRRRLRLWLIGGKIIDEEEENGAVAAAMGEEIDEKGNCRQRSEKERKRISLNLDRRRRGRGRGLA</sequence>
<proteinExistence type="predicted"/>
<dbReference type="GO" id="GO:0005730">
    <property type="term" value="C:nucleolus"/>
    <property type="evidence" value="ECO:0007669"/>
    <property type="project" value="TreeGrafter"/>
</dbReference>
<dbReference type="PANTHER" id="PTHR18034:SF4">
    <property type="entry name" value="NUCLEOLAR MIF4G DOMAIN-CONTAINING PROTEIN 1"/>
    <property type="match status" value="1"/>
</dbReference>
<organism evidence="1 2">
    <name type="scientific">Phoenix dactylifera</name>
    <name type="common">Date palm</name>
    <dbReference type="NCBI Taxonomy" id="42345"/>
    <lineage>
        <taxon>Eukaryota</taxon>
        <taxon>Viridiplantae</taxon>
        <taxon>Streptophyta</taxon>
        <taxon>Embryophyta</taxon>
        <taxon>Tracheophyta</taxon>
        <taxon>Spermatophyta</taxon>
        <taxon>Magnoliopsida</taxon>
        <taxon>Liliopsida</taxon>
        <taxon>Arecaceae</taxon>
        <taxon>Coryphoideae</taxon>
        <taxon>Phoeniceae</taxon>
        <taxon>Phoenix</taxon>
    </lineage>
</organism>
<dbReference type="Proteomes" id="UP000228380">
    <property type="component" value="Chromosome 8"/>
</dbReference>
<keyword evidence="1" id="KW-1185">Reference proteome</keyword>